<evidence type="ECO:0000256" key="1">
    <source>
        <dbReference type="SAM" id="MobiDB-lite"/>
    </source>
</evidence>
<keyword evidence="3" id="KW-1185">Reference proteome</keyword>
<name>A0A392NVT0_9FABA</name>
<comment type="caution">
    <text evidence="2">The sequence shown here is derived from an EMBL/GenBank/DDBJ whole genome shotgun (WGS) entry which is preliminary data.</text>
</comment>
<dbReference type="Proteomes" id="UP000265520">
    <property type="component" value="Unassembled WGS sequence"/>
</dbReference>
<feature type="region of interest" description="Disordered" evidence="1">
    <location>
        <begin position="32"/>
        <end position="54"/>
    </location>
</feature>
<reference evidence="2 3" key="1">
    <citation type="journal article" date="2018" name="Front. Plant Sci.">
        <title>Red Clover (Trifolium pratense) and Zigzag Clover (T. medium) - A Picture of Genomic Similarities and Differences.</title>
        <authorList>
            <person name="Dluhosova J."/>
            <person name="Istvanek J."/>
            <person name="Nedelnik J."/>
            <person name="Repkova J."/>
        </authorList>
    </citation>
    <scope>NUCLEOTIDE SEQUENCE [LARGE SCALE GENOMIC DNA]</scope>
    <source>
        <strain evidence="3">cv. 10/8</strain>
        <tissue evidence="2">Leaf</tissue>
    </source>
</reference>
<dbReference type="EMBL" id="LXQA010051679">
    <property type="protein sequence ID" value="MCI03279.1"/>
    <property type="molecule type" value="Genomic_DNA"/>
</dbReference>
<protein>
    <submittedName>
        <fullName evidence="2">Uncharacterized protein</fullName>
    </submittedName>
</protein>
<accession>A0A392NVT0</accession>
<dbReference type="AlphaFoldDB" id="A0A392NVT0"/>
<evidence type="ECO:0000313" key="3">
    <source>
        <dbReference type="Proteomes" id="UP000265520"/>
    </source>
</evidence>
<organism evidence="2 3">
    <name type="scientific">Trifolium medium</name>
    <dbReference type="NCBI Taxonomy" id="97028"/>
    <lineage>
        <taxon>Eukaryota</taxon>
        <taxon>Viridiplantae</taxon>
        <taxon>Streptophyta</taxon>
        <taxon>Embryophyta</taxon>
        <taxon>Tracheophyta</taxon>
        <taxon>Spermatophyta</taxon>
        <taxon>Magnoliopsida</taxon>
        <taxon>eudicotyledons</taxon>
        <taxon>Gunneridae</taxon>
        <taxon>Pentapetalae</taxon>
        <taxon>rosids</taxon>
        <taxon>fabids</taxon>
        <taxon>Fabales</taxon>
        <taxon>Fabaceae</taxon>
        <taxon>Papilionoideae</taxon>
        <taxon>50 kb inversion clade</taxon>
        <taxon>NPAAA clade</taxon>
        <taxon>Hologalegina</taxon>
        <taxon>IRL clade</taxon>
        <taxon>Trifolieae</taxon>
        <taxon>Trifolium</taxon>
    </lineage>
</organism>
<evidence type="ECO:0000313" key="2">
    <source>
        <dbReference type="EMBL" id="MCI03279.1"/>
    </source>
</evidence>
<feature type="non-terminal residue" evidence="2">
    <location>
        <position position="136"/>
    </location>
</feature>
<proteinExistence type="predicted"/>
<sequence length="136" mass="15888">MPIETKEIAAELFKKMKRLTNKKTVAFTTISSPQLPSSHSRRRRRAILRQPPPLLTDEMPYSGIWRRILQRLFPQQHNKAVTELSPLPNRQMPSSAYIQCSGCKGVFFIRSNRSIFRCPHCHRVHFDREGVEEESE</sequence>